<dbReference type="Proteomes" id="UP000199495">
    <property type="component" value="Unassembled WGS sequence"/>
</dbReference>
<dbReference type="CDD" id="cd00838">
    <property type="entry name" value="MPP_superfamily"/>
    <property type="match status" value="1"/>
</dbReference>
<evidence type="ECO:0000256" key="2">
    <source>
        <dbReference type="ARBA" id="ARBA00022801"/>
    </source>
</evidence>
<evidence type="ECO:0000313" key="6">
    <source>
        <dbReference type="EMBL" id="SDG50589.1"/>
    </source>
</evidence>
<sequence length="296" mass="32273">MITLAHISDVHLAPMPDITPRELASKRLTGWLNWKLKRGKDMRRDTLSALISHLKAHGPDMTAVTGDLVNLALEDETARAANWLAALGDPETVCAIPGNHDAYVKGALDSALSTYAGYMSGETLDDSPFPYVRRIGMVAMIGVSSAVSTPPFFAAGKVGSDQLARLGKLLALLGEANYFRVVMIHHPPYEEFAKSKRLGLWDGSDFRSVLQEGGAEMILHGHTHLSSINAIPGPNGEIPVIGVAAASASPEGHDAPGRYNLFRIERVGTQWNCLMREYGYQRIGDEIALRLQMRIY</sequence>
<protein>
    <submittedName>
        <fullName evidence="6">3',5'-cyclic AMP phosphodiesterase CpdA</fullName>
    </submittedName>
</protein>
<keyword evidence="3" id="KW-0408">Iron</keyword>
<comment type="similarity">
    <text evidence="4">Belongs to the cyclic nucleotide phosphodiesterase class-III family.</text>
</comment>
<dbReference type="PANTHER" id="PTHR42988">
    <property type="entry name" value="PHOSPHOHYDROLASE"/>
    <property type="match status" value="1"/>
</dbReference>
<keyword evidence="7" id="KW-1185">Reference proteome</keyword>
<organism evidence="6 7">
    <name type="scientific">Pelagibacterium luteolum</name>
    <dbReference type="NCBI Taxonomy" id="440168"/>
    <lineage>
        <taxon>Bacteria</taxon>
        <taxon>Pseudomonadati</taxon>
        <taxon>Pseudomonadota</taxon>
        <taxon>Alphaproteobacteria</taxon>
        <taxon>Hyphomicrobiales</taxon>
        <taxon>Devosiaceae</taxon>
        <taxon>Pelagibacterium</taxon>
    </lineage>
</organism>
<evidence type="ECO:0000256" key="3">
    <source>
        <dbReference type="ARBA" id="ARBA00023004"/>
    </source>
</evidence>
<dbReference type="GO" id="GO:0046872">
    <property type="term" value="F:metal ion binding"/>
    <property type="evidence" value="ECO:0007669"/>
    <property type="project" value="UniProtKB-KW"/>
</dbReference>
<keyword evidence="1" id="KW-0479">Metal-binding</keyword>
<evidence type="ECO:0000259" key="5">
    <source>
        <dbReference type="Pfam" id="PF00149"/>
    </source>
</evidence>
<gene>
    <name evidence="6" type="ORF">SAMN04487974_103255</name>
</gene>
<dbReference type="RefSeq" id="WP_090594356.1">
    <property type="nucleotide sequence ID" value="NZ_FNCS01000003.1"/>
</dbReference>
<dbReference type="OrthoDB" id="9794568at2"/>
<reference evidence="6 7" key="1">
    <citation type="submission" date="2016-10" db="EMBL/GenBank/DDBJ databases">
        <authorList>
            <person name="de Groot N.N."/>
        </authorList>
    </citation>
    <scope>NUCLEOTIDE SEQUENCE [LARGE SCALE GENOMIC DNA]</scope>
    <source>
        <strain evidence="6 7">CGMCC 1.10267</strain>
    </source>
</reference>
<dbReference type="SUPFAM" id="SSF56300">
    <property type="entry name" value="Metallo-dependent phosphatases"/>
    <property type="match status" value="1"/>
</dbReference>
<dbReference type="GO" id="GO:0016787">
    <property type="term" value="F:hydrolase activity"/>
    <property type="evidence" value="ECO:0007669"/>
    <property type="project" value="UniProtKB-KW"/>
</dbReference>
<dbReference type="AlphaFoldDB" id="A0A1G7UTZ9"/>
<evidence type="ECO:0000256" key="4">
    <source>
        <dbReference type="ARBA" id="ARBA00025742"/>
    </source>
</evidence>
<dbReference type="Gene3D" id="3.60.21.10">
    <property type="match status" value="1"/>
</dbReference>
<dbReference type="InterPro" id="IPR050884">
    <property type="entry name" value="CNP_phosphodiesterase-III"/>
</dbReference>
<dbReference type="STRING" id="440168.SAMN04487974_103255"/>
<accession>A0A1G7UTZ9</accession>
<dbReference type="Pfam" id="PF00149">
    <property type="entry name" value="Metallophos"/>
    <property type="match status" value="1"/>
</dbReference>
<keyword evidence="2" id="KW-0378">Hydrolase</keyword>
<evidence type="ECO:0000313" key="7">
    <source>
        <dbReference type="Proteomes" id="UP000199495"/>
    </source>
</evidence>
<dbReference type="InterPro" id="IPR004843">
    <property type="entry name" value="Calcineurin-like_PHP"/>
</dbReference>
<dbReference type="InterPro" id="IPR029052">
    <property type="entry name" value="Metallo-depent_PP-like"/>
</dbReference>
<name>A0A1G7UTZ9_9HYPH</name>
<feature type="domain" description="Calcineurin-like phosphoesterase" evidence="5">
    <location>
        <begin position="3"/>
        <end position="224"/>
    </location>
</feature>
<proteinExistence type="inferred from homology"/>
<evidence type="ECO:0000256" key="1">
    <source>
        <dbReference type="ARBA" id="ARBA00022723"/>
    </source>
</evidence>
<dbReference type="EMBL" id="FNCS01000003">
    <property type="protein sequence ID" value="SDG50589.1"/>
    <property type="molecule type" value="Genomic_DNA"/>
</dbReference>
<dbReference type="PANTHER" id="PTHR42988:SF2">
    <property type="entry name" value="CYCLIC NUCLEOTIDE PHOSPHODIESTERASE CBUA0032-RELATED"/>
    <property type="match status" value="1"/>
</dbReference>